<evidence type="ECO:0000313" key="6">
    <source>
        <dbReference type="EMBL" id="KAF2746034.1"/>
    </source>
</evidence>
<comment type="subcellular location">
    <subcellularLocation>
        <location evidence="1">Nucleus</location>
        <location evidence="1">Nucleolus</location>
    </subcellularLocation>
</comment>
<dbReference type="Gene3D" id="2.40.50.140">
    <property type="entry name" value="Nucleic acid-binding proteins"/>
    <property type="match status" value="1"/>
</dbReference>
<evidence type="ECO:0000256" key="1">
    <source>
        <dbReference type="ARBA" id="ARBA00004604"/>
    </source>
</evidence>
<evidence type="ECO:0000259" key="5">
    <source>
        <dbReference type="Pfam" id="PF14382"/>
    </source>
</evidence>
<dbReference type="Proteomes" id="UP000799440">
    <property type="component" value="Unassembled WGS sequence"/>
</dbReference>
<feature type="domain" description="Exosome complex component N-terminal" evidence="5">
    <location>
        <begin position="6"/>
        <end position="41"/>
    </location>
</feature>
<dbReference type="SUPFAM" id="SSF110324">
    <property type="entry name" value="Ribosomal L27 protein-like"/>
    <property type="match status" value="1"/>
</dbReference>
<sequence>MSLPSIALPGQLLGPTTNFLPGPGTHIHDSQVYASVAGTVVSKPTPNAKSPPLLCISRQPRASSPGILGPSSGSGSSILPEVSSTVLARVTRLGPRFASLEILVVDDNVCNHSFPAQIRREDIRATEKDKVKVEECFRIGDVVRAEVISLGDQSNYYLSTAKNELGVVLAWGEEGRLLQLISWKEVRDPVTGRKETRKVAKPFT</sequence>
<dbReference type="AlphaFoldDB" id="A0A6A6V8H7"/>
<dbReference type="Pfam" id="PF10447">
    <property type="entry name" value="EXOSC1"/>
    <property type="match status" value="2"/>
</dbReference>
<proteinExistence type="predicted"/>
<evidence type="ECO:0000256" key="3">
    <source>
        <dbReference type="ARBA" id="ARBA00022835"/>
    </source>
</evidence>
<evidence type="ECO:0000313" key="7">
    <source>
        <dbReference type="Proteomes" id="UP000799440"/>
    </source>
</evidence>
<keyword evidence="2" id="KW-0963">Cytoplasm</keyword>
<protein>
    <recommendedName>
        <fullName evidence="8">S1 motif domain-containing protein</fullName>
    </recommendedName>
</protein>
<dbReference type="GO" id="GO:0005730">
    <property type="term" value="C:nucleolus"/>
    <property type="evidence" value="ECO:0007669"/>
    <property type="project" value="UniProtKB-SubCell"/>
</dbReference>
<feature type="domain" description="Exosome complex component CSL4 C-terminal" evidence="4">
    <location>
        <begin position="111"/>
        <end position="150"/>
    </location>
</feature>
<dbReference type="InterPro" id="IPR025721">
    <property type="entry name" value="Exosome_cplx_N_dom"/>
</dbReference>
<evidence type="ECO:0000259" key="4">
    <source>
        <dbReference type="Pfam" id="PF10447"/>
    </source>
</evidence>
<dbReference type="InterPro" id="IPR019495">
    <property type="entry name" value="EXOSC1_C"/>
</dbReference>
<accession>A0A6A6V8H7</accession>
<dbReference type="GO" id="GO:0000176">
    <property type="term" value="C:nuclear exosome (RNase complex)"/>
    <property type="evidence" value="ECO:0007669"/>
    <property type="project" value="TreeGrafter"/>
</dbReference>
<dbReference type="SUPFAM" id="SSF50249">
    <property type="entry name" value="Nucleic acid-binding proteins"/>
    <property type="match status" value="1"/>
</dbReference>
<keyword evidence="3" id="KW-0271">Exosome</keyword>
<feature type="domain" description="Exosome complex component CSL4 C-terminal" evidence="4">
    <location>
        <begin position="79"/>
        <end position="108"/>
    </location>
</feature>
<dbReference type="InterPro" id="IPR012340">
    <property type="entry name" value="NA-bd_OB-fold"/>
</dbReference>
<dbReference type="Pfam" id="PF14382">
    <property type="entry name" value="ECR1_N"/>
    <property type="match status" value="1"/>
</dbReference>
<dbReference type="OrthoDB" id="440760at2759"/>
<organism evidence="6 7">
    <name type="scientific">Sporormia fimetaria CBS 119925</name>
    <dbReference type="NCBI Taxonomy" id="1340428"/>
    <lineage>
        <taxon>Eukaryota</taxon>
        <taxon>Fungi</taxon>
        <taxon>Dikarya</taxon>
        <taxon>Ascomycota</taxon>
        <taxon>Pezizomycotina</taxon>
        <taxon>Dothideomycetes</taxon>
        <taxon>Pleosporomycetidae</taxon>
        <taxon>Pleosporales</taxon>
        <taxon>Sporormiaceae</taxon>
        <taxon>Sporormia</taxon>
    </lineage>
</organism>
<dbReference type="PANTHER" id="PTHR12686">
    <property type="entry name" value="3'-5' EXORIBONUCLEASE CSL4-RELATED"/>
    <property type="match status" value="1"/>
</dbReference>
<dbReference type="GO" id="GO:0006396">
    <property type="term" value="P:RNA processing"/>
    <property type="evidence" value="ECO:0007669"/>
    <property type="project" value="InterPro"/>
</dbReference>
<dbReference type="Gene3D" id="2.40.50.100">
    <property type="match status" value="1"/>
</dbReference>
<evidence type="ECO:0000256" key="2">
    <source>
        <dbReference type="ARBA" id="ARBA00022490"/>
    </source>
</evidence>
<reference evidence="6" key="1">
    <citation type="journal article" date="2020" name="Stud. Mycol.">
        <title>101 Dothideomycetes genomes: a test case for predicting lifestyles and emergence of pathogens.</title>
        <authorList>
            <person name="Haridas S."/>
            <person name="Albert R."/>
            <person name="Binder M."/>
            <person name="Bloem J."/>
            <person name="Labutti K."/>
            <person name="Salamov A."/>
            <person name="Andreopoulos B."/>
            <person name="Baker S."/>
            <person name="Barry K."/>
            <person name="Bills G."/>
            <person name="Bluhm B."/>
            <person name="Cannon C."/>
            <person name="Castanera R."/>
            <person name="Culley D."/>
            <person name="Daum C."/>
            <person name="Ezra D."/>
            <person name="Gonzalez J."/>
            <person name="Henrissat B."/>
            <person name="Kuo A."/>
            <person name="Liang C."/>
            <person name="Lipzen A."/>
            <person name="Lutzoni F."/>
            <person name="Magnuson J."/>
            <person name="Mondo S."/>
            <person name="Nolan M."/>
            <person name="Ohm R."/>
            <person name="Pangilinan J."/>
            <person name="Park H.-J."/>
            <person name="Ramirez L."/>
            <person name="Alfaro M."/>
            <person name="Sun H."/>
            <person name="Tritt A."/>
            <person name="Yoshinaga Y."/>
            <person name="Zwiers L.-H."/>
            <person name="Turgeon B."/>
            <person name="Goodwin S."/>
            <person name="Spatafora J."/>
            <person name="Crous P."/>
            <person name="Grigoriev I."/>
        </authorList>
    </citation>
    <scope>NUCLEOTIDE SEQUENCE</scope>
    <source>
        <strain evidence="6">CBS 119925</strain>
    </source>
</reference>
<evidence type="ECO:0008006" key="8">
    <source>
        <dbReference type="Google" id="ProtNLM"/>
    </source>
</evidence>
<keyword evidence="7" id="KW-1185">Reference proteome</keyword>
<gene>
    <name evidence="6" type="ORF">M011DRAFT_405265</name>
</gene>
<dbReference type="CDD" id="cd05791">
    <property type="entry name" value="S1_CSL4"/>
    <property type="match status" value="1"/>
</dbReference>
<dbReference type="PANTHER" id="PTHR12686:SF8">
    <property type="entry name" value="EXOSOME COMPLEX COMPONENT CSL4"/>
    <property type="match status" value="1"/>
</dbReference>
<dbReference type="GO" id="GO:0003723">
    <property type="term" value="F:RNA binding"/>
    <property type="evidence" value="ECO:0007669"/>
    <property type="project" value="InterPro"/>
</dbReference>
<dbReference type="GO" id="GO:0005737">
    <property type="term" value="C:cytoplasm"/>
    <property type="evidence" value="ECO:0007669"/>
    <property type="project" value="TreeGrafter"/>
</dbReference>
<dbReference type="InterPro" id="IPR039771">
    <property type="entry name" value="Csl4"/>
</dbReference>
<name>A0A6A6V8H7_9PLEO</name>
<dbReference type="EMBL" id="MU006579">
    <property type="protein sequence ID" value="KAF2746034.1"/>
    <property type="molecule type" value="Genomic_DNA"/>
</dbReference>